<dbReference type="Pfam" id="PF19271">
    <property type="entry name" value="Nis1"/>
    <property type="match status" value="1"/>
</dbReference>
<comment type="caution">
    <text evidence="1">The sequence shown here is derived from an EMBL/GenBank/DDBJ whole genome shotgun (WGS) entry which is preliminary data.</text>
</comment>
<dbReference type="AlphaFoldDB" id="A0A8H4VNQ6"/>
<gene>
    <name evidence="1" type="ORF">D9613_006157</name>
</gene>
<protein>
    <submittedName>
        <fullName evidence="1">Uncharacterized protein</fullName>
    </submittedName>
</protein>
<dbReference type="EMBL" id="JAACJL010000030">
    <property type="protein sequence ID" value="KAF4617366.1"/>
    <property type="molecule type" value="Genomic_DNA"/>
</dbReference>
<dbReference type="Proteomes" id="UP000521872">
    <property type="component" value="Unassembled WGS sequence"/>
</dbReference>
<accession>A0A8H4VNQ6</accession>
<sequence length="135" mass="14156">MPLLGQIAFSQSIDIGAPTPQTSVQAGSSLVVEIDKPDSLTGSTDVSLIISIDSCQNAPCPTPVGQGMGTVLYNGPFNPQFDSTPTGKPPHQNFTLFIPATFPKGPAELIVFHKALVGVSQEPLTELKDVVLNIV</sequence>
<dbReference type="InterPro" id="IPR045469">
    <property type="entry name" value="Nis1"/>
</dbReference>
<name>A0A8H4VNQ6_9AGAR</name>
<evidence type="ECO:0000313" key="1">
    <source>
        <dbReference type="EMBL" id="KAF4617366.1"/>
    </source>
</evidence>
<organism evidence="1 2">
    <name type="scientific">Agrocybe pediades</name>
    <dbReference type="NCBI Taxonomy" id="84607"/>
    <lineage>
        <taxon>Eukaryota</taxon>
        <taxon>Fungi</taxon>
        <taxon>Dikarya</taxon>
        <taxon>Basidiomycota</taxon>
        <taxon>Agaricomycotina</taxon>
        <taxon>Agaricomycetes</taxon>
        <taxon>Agaricomycetidae</taxon>
        <taxon>Agaricales</taxon>
        <taxon>Agaricineae</taxon>
        <taxon>Strophariaceae</taxon>
        <taxon>Agrocybe</taxon>
    </lineage>
</organism>
<evidence type="ECO:0000313" key="2">
    <source>
        <dbReference type="Proteomes" id="UP000521872"/>
    </source>
</evidence>
<reference evidence="1 2" key="1">
    <citation type="submission" date="2019-12" db="EMBL/GenBank/DDBJ databases">
        <authorList>
            <person name="Floudas D."/>
            <person name="Bentzer J."/>
            <person name="Ahren D."/>
            <person name="Johansson T."/>
            <person name="Persson P."/>
            <person name="Tunlid A."/>
        </authorList>
    </citation>
    <scope>NUCLEOTIDE SEQUENCE [LARGE SCALE GENOMIC DNA]</scope>
    <source>
        <strain evidence="1 2">CBS 102.39</strain>
    </source>
</reference>
<proteinExistence type="predicted"/>
<keyword evidence="2" id="KW-1185">Reference proteome</keyword>